<feature type="transmembrane region" description="Helical" evidence="5">
    <location>
        <begin position="204"/>
        <end position="222"/>
    </location>
</feature>
<feature type="transmembrane region" description="Helical" evidence="5">
    <location>
        <begin position="291"/>
        <end position="314"/>
    </location>
</feature>
<dbReference type="Gene3D" id="1.20.1250.20">
    <property type="entry name" value="MFS general substrate transporter like domains"/>
    <property type="match status" value="1"/>
</dbReference>
<keyword evidence="2 5" id="KW-0812">Transmembrane</keyword>
<reference evidence="7" key="1">
    <citation type="submission" date="2020-09" db="EMBL/GenBank/DDBJ databases">
        <title>Nocardioides sp. strain MJB4 16S ribosomal RNA gene Genome sequencing and assembly.</title>
        <authorList>
            <person name="Kim I."/>
        </authorList>
    </citation>
    <scope>NUCLEOTIDE SEQUENCE</scope>
    <source>
        <strain evidence="7">MJB4</strain>
    </source>
</reference>
<keyword evidence="3 5" id="KW-1133">Transmembrane helix</keyword>
<dbReference type="SUPFAM" id="SSF103473">
    <property type="entry name" value="MFS general substrate transporter"/>
    <property type="match status" value="1"/>
</dbReference>
<evidence type="ECO:0000259" key="6">
    <source>
        <dbReference type="PROSITE" id="PS50850"/>
    </source>
</evidence>
<feature type="domain" description="Major facilitator superfamily (MFS) profile" evidence="6">
    <location>
        <begin position="1"/>
        <end position="378"/>
    </location>
</feature>
<evidence type="ECO:0000256" key="5">
    <source>
        <dbReference type="SAM" id="Phobius"/>
    </source>
</evidence>
<feature type="transmembrane region" description="Helical" evidence="5">
    <location>
        <begin position="326"/>
        <end position="346"/>
    </location>
</feature>
<dbReference type="Proteomes" id="UP000616839">
    <property type="component" value="Unassembled WGS sequence"/>
</dbReference>
<organism evidence="7 8">
    <name type="scientific">Nocardioides donggukensis</name>
    <dbReference type="NCBI Taxonomy" id="2774019"/>
    <lineage>
        <taxon>Bacteria</taxon>
        <taxon>Bacillati</taxon>
        <taxon>Actinomycetota</taxon>
        <taxon>Actinomycetes</taxon>
        <taxon>Propionibacteriales</taxon>
        <taxon>Nocardioidaceae</taxon>
        <taxon>Nocardioides</taxon>
    </lineage>
</organism>
<accession>A0A927Q324</accession>
<dbReference type="GO" id="GO:0022857">
    <property type="term" value="F:transmembrane transporter activity"/>
    <property type="evidence" value="ECO:0007669"/>
    <property type="project" value="InterPro"/>
</dbReference>
<comment type="caution">
    <text evidence="7">The sequence shown here is derived from an EMBL/GenBank/DDBJ whole genome shotgun (WGS) entry which is preliminary data.</text>
</comment>
<protein>
    <submittedName>
        <fullName evidence="7">MFS transporter</fullName>
    </submittedName>
</protein>
<proteinExistence type="predicted"/>
<evidence type="ECO:0000313" key="7">
    <source>
        <dbReference type="EMBL" id="MBD8870196.1"/>
    </source>
</evidence>
<dbReference type="GO" id="GO:0005886">
    <property type="term" value="C:plasma membrane"/>
    <property type="evidence" value="ECO:0007669"/>
    <property type="project" value="UniProtKB-SubCell"/>
</dbReference>
<evidence type="ECO:0000256" key="2">
    <source>
        <dbReference type="ARBA" id="ARBA00022692"/>
    </source>
</evidence>
<feature type="transmembrane region" description="Helical" evidence="5">
    <location>
        <begin position="124"/>
        <end position="144"/>
    </location>
</feature>
<dbReference type="InterPro" id="IPR036259">
    <property type="entry name" value="MFS_trans_sf"/>
</dbReference>
<evidence type="ECO:0000313" key="8">
    <source>
        <dbReference type="Proteomes" id="UP000616839"/>
    </source>
</evidence>
<dbReference type="PROSITE" id="PS50850">
    <property type="entry name" value="MFS"/>
    <property type="match status" value="1"/>
</dbReference>
<name>A0A927Q324_9ACTN</name>
<gene>
    <name evidence="7" type="ORF">IE331_11230</name>
</gene>
<feature type="transmembrane region" description="Helical" evidence="5">
    <location>
        <begin position="352"/>
        <end position="372"/>
    </location>
</feature>
<dbReference type="PANTHER" id="PTHR23527">
    <property type="entry name" value="BLL3282 PROTEIN"/>
    <property type="match status" value="1"/>
</dbReference>
<keyword evidence="8" id="KW-1185">Reference proteome</keyword>
<feature type="transmembrane region" description="Helical" evidence="5">
    <location>
        <begin position="61"/>
        <end position="83"/>
    </location>
</feature>
<dbReference type="PANTHER" id="PTHR23527:SF1">
    <property type="entry name" value="BLL3282 PROTEIN"/>
    <property type="match status" value="1"/>
</dbReference>
<evidence type="ECO:0000256" key="1">
    <source>
        <dbReference type="ARBA" id="ARBA00004651"/>
    </source>
</evidence>
<dbReference type="InterPro" id="IPR020846">
    <property type="entry name" value="MFS_dom"/>
</dbReference>
<feature type="transmembrane region" description="Helical" evidence="5">
    <location>
        <begin position="26"/>
        <end position="49"/>
    </location>
</feature>
<feature type="transmembrane region" description="Helical" evidence="5">
    <location>
        <begin position="228"/>
        <end position="248"/>
    </location>
</feature>
<feature type="transmembrane region" description="Helical" evidence="5">
    <location>
        <begin position="150"/>
        <end position="169"/>
    </location>
</feature>
<feature type="transmembrane region" description="Helical" evidence="5">
    <location>
        <begin position="95"/>
        <end position="117"/>
    </location>
</feature>
<sequence length="388" mass="39448">MRPLTVMTLTGFSGYAALLPVAPLWAVHGGAGAGGAGLVNGVLLLFTVLTQFLVPSALRRFGWATTLSVGLAMLGVPALLYGLSDALGPILVVSALRGVGFGVLTVTGSAAVAALVAPERRGEAIGVYGLAVALPNLFLLAAAPWVAENLGFWVVFVVSALPVAGIPAARRLAAALPDDPPELPTGTVEGPRAAVYLPLLRPTLLLLSVTLAGGAAITFVPQMVSGDALAATGLFVMGLVAALGRWRAGLLADRFGSQRFLWPLVLVTGVSTALVGWSVRDPDATGATTFLVAAGLLGLAYGALQNLTLIVAFGSVSRRHHNAASAVWNVGFDAGTAMGSVAVGIIAEQTSFSTAFLVVAAVAVAVLPVAAYRPRPVAHPPDHRKATP</sequence>
<dbReference type="InterPro" id="IPR011701">
    <property type="entry name" value="MFS"/>
</dbReference>
<dbReference type="EMBL" id="JACYXZ010000003">
    <property type="protein sequence ID" value="MBD8870196.1"/>
    <property type="molecule type" value="Genomic_DNA"/>
</dbReference>
<dbReference type="Pfam" id="PF07690">
    <property type="entry name" value="MFS_1"/>
    <property type="match status" value="1"/>
</dbReference>
<dbReference type="InterPro" id="IPR052952">
    <property type="entry name" value="MFS-Transporter"/>
</dbReference>
<evidence type="ECO:0000256" key="3">
    <source>
        <dbReference type="ARBA" id="ARBA00022989"/>
    </source>
</evidence>
<keyword evidence="4 5" id="KW-0472">Membrane</keyword>
<evidence type="ECO:0000256" key="4">
    <source>
        <dbReference type="ARBA" id="ARBA00023136"/>
    </source>
</evidence>
<comment type="subcellular location">
    <subcellularLocation>
        <location evidence="1">Cell membrane</location>
        <topology evidence="1">Multi-pass membrane protein</topology>
    </subcellularLocation>
</comment>
<feature type="transmembrane region" description="Helical" evidence="5">
    <location>
        <begin position="260"/>
        <end position="279"/>
    </location>
</feature>
<dbReference type="AlphaFoldDB" id="A0A927Q324"/>